<evidence type="ECO:0000256" key="1">
    <source>
        <dbReference type="SAM" id="MobiDB-lite"/>
    </source>
</evidence>
<evidence type="ECO:0000313" key="2">
    <source>
        <dbReference type="EMBL" id="MQT05067.1"/>
    </source>
</evidence>
<accession>A0A646KSQ1</accession>
<dbReference type="AlphaFoldDB" id="A0A646KSQ1"/>
<comment type="caution">
    <text evidence="2">The sequence shown here is derived from an EMBL/GenBank/DDBJ whole genome shotgun (WGS) entry which is preliminary data.</text>
</comment>
<dbReference type="Proteomes" id="UP000419138">
    <property type="component" value="Unassembled WGS sequence"/>
</dbReference>
<name>A0A646KSQ1_STRJU</name>
<reference evidence="2 3" key="1">
    <citation type="submission" date="2019-05" db="EMBL/GenBank/DDBJ databases">
        <title>Comparative genomics and metabolomics analyses of clavulanic acid producing Streptomyces species provides insight into specialized metabolism and evolution of beta-lactam biosynthetic gene clusters.</title>
        <authorList>
            <person name="Moore M.A."/>
            <person name="Cruz-Morales P."/>
            <person name="Barona Gomez F."/>
            <person name="Kapil T."/>
        </authorList>
    </citation>
    <scope>NUCLEOTIDE SEQUENCE [LARGE SCALE GENOMIC DNA]</scope>
    <source>
        <strain evidence="2 3">NRRL 5741</strain>
    </source>
</reference>
<proteinExistence type="predicted"/>
<dbReference type="OrthoDB" id="4243535at2"/>
<feature type="region of interest" description="Disordered" evidence="1">
    <location>
        <begin position="1"/>
        <end position="41"/>
    </location>
</feature>
<evidence type="ECO:0000313" key="3">
    <source>
        <dbReference type="Proteomes" id="UP000419138"/>
    </source>
</evidence>
<gene>
    <name evidence="2" type="ORF">FF041_34515</name>
</gene>
<keyword evidence="3" id="KW-1185">Reference proteome</keyword>
<protein>
    <recommendedName>
        <fullName evidence="4">Mce-associated membrane protein</fullName>
    </recommendedName>
</protein>
<feature type="compositionally biased region" description="Polar residues" evidence="1">
    <location>
        <begin position="13"/>
        <end position="37"/>
    </location>
</feature>
<sequence length="172" mass="17654">MPDAPLPNGGAPATTSLSSAPTPRSSTPWTGPASNADQDLPSDVAKVATAFTLAFVQHDARAGGDRSFATAGVRAAKFASGELAKALPQERPGQAAPWAALRAEQAVTTAEITSVVVPDGAPPPTATSALVRVAYTLTTTPVAGAPRKERDHLALRLEPTPDGWRVTALPWS</sequence>
<evidence type="ECO:0008006" key="4">
    <source>
        <dbReference type="Google" id="ProtNLM"/>
    </source>
</evidence>
<organism evidence="2 3">
    <name type="scientific">Streptomyces jumonjinensis</name>
    <dbReference type="NCBI Taxonomy" id="1945"/>
    <lineage>
        <taxon>Bacteria</taxon>
        <taxon>Bacillati</taxon>
        <taxon>Actinomycetota</taxon>
        <taxon>Actinomycetes</taxon>
        <taxon>Kitasatosporales</taxon>
        <taxon>Streptomycetaceae</taxon>
        <taxon>Streptomyces</taxon>
    </lineage>
</organism>
<dbReference type="EMBL" id="VCLA01000197">
    <property type="protein sequence ID" value="MQT05067.1"/>
    <property type="molecule type" value="Genomic_DNA"/>
</dbReference>